<protein>
    <recommendedName>
        <fullName evidence="4">PepSY domain-containing protein</fullName>
    </recommendedName>
</protein>
<name>A0A7Z1AE93_9GAMM</name>
<keyword evidence="1" id="KW-0732">Signal</keyword>
<proteinExistence type="predicted"/>
<keyword evidence="3" id="KW-1185">Reference proteome</keyword>
<gene>
    <name evidence="2" type="ORF">CODIS_29130</name>
</gene>
<evidence type="ECO:0000313" key="2">
    <source>
        <dbReference type="EMBL" id="ODJ86770.1"/>
    </source>
</evidence>
<evidence type="ECO:0000256" key="1">
    <source>
        <dbReference type="SAM" id="SignalP"/>
    </source>
</evidence>
<feature type="chain" id="PRO_5030570614" description="PepSY domain-containing protein" evidence="1">
    <location>
        <begin position="30"/>
        <end position="258"/>
    </location>
</feature>
<dbReference type="OrthoDB" id="981124at2"/>
<reference evidence="2 3" key="1">
    <citation type="submission" date="2016-06" db="EMBL/GenBank/DDBJ databases">
        <title>Genome sequence of endosymbiont of Candidatus Endolucinida thiodiazotropha.</title>
        <authorList>
            <person name="Poehlein A."/>
            <person name="Koenig S."/>
            <person name="Heiden S.E."/>
            <person name="Thuermer A."/>
            <person name="Voget S."/>
            <person name="Daniel R."/>
            <person name="Markert S."/>
            <person name="Gros O."/>
            <person name="Schweder T."/>
        </authorList>
    </citation>
    <scope>NUCLEOTIDE SEQUENCE [LARGE SCALE GENOMIC DNA]</scope>
    <source>
        <strain evidence="2 3">COS</strain>
    </source>
</reference>
<sequence>MKKNRNSRYRCISVHLLWLALSIPTAGLAEQGVTLSQSLRESLLLQGWQEYISADGSVIYRQPVKKPATDNQSPEAELPNIRQFGNALQERGWKVEWDSDGTLILRPGDTGDKGDTDDTPAQTATQTVERGSVTLPANLKGFEYWHIERDESGALLFHPVELPTTNQSMAVDSTAKMAECRIDYFQLDPGVLPLDEWSEVHELTKQWIDATKESGLQVGKIRKINRVYLVSVVGVSEPYRLKYQLAIRVSDGGVIRIF</sequence>
<accession>A0A7Z1AE93</accession>
<feature type="signal peptide" evidence="1">
    <location>
        <begin position="1"/>
        <end position="29"/>
    </location>
</feature>
<organism evidence="2 3">
    <name type="scientific">Candidatus Thiodiazotropha endolucinida</name>
    <dbReference type="NCBI Taxonomy" id="1655433"/>
    <lineage>
        <taxon>Bacteria</taxon>
        <taxon>Pseudomonadati</taxon>
        <taxon>Pseudomonadota</taxon>
        <taxon>Gammaproteobacteria</taxon>
        <taxon>Chromatiales</taxon>
        <taxon>Sedimenticolaceae</taxon>
        <taxon>Candidatus Thiodiazotropha</taxon>
    </lineage>
</organism>
<evidence type="ECO:0000313" key="3">
    <source>
        <dbReference type="Proteomes" id="UP000094769"/>
    </source>
</evidence>
<dbReference type="Proteomes" id="UP000094769">
    <property type="component" value="Unassembled WGS sequence"/>
</dbReference>
<dbReference type="EMBL" id="MARB01000017">
    <property type="protein sequence ID" value="ODJ86770.1"/>
    <property type="molecule type" value="Genomic_DNA"/>
</dbReference>
<dbReference type="RefSeq" id="WP_069126407.1">
    <property type="nucleotide sequence ID" value="NZ_MARB01000017.1"/>
</dbReference>
<dbReference type="AlphaFoldDB" id="A0A7Z1AE93"/>
<comment type="caution">
    <text evidence="2">The sequence shown here is derived from an EMBL/GenBank/DDBJ whole genome shotgun (WGS) entry which is preliminary data.</text>
</comment>
<evidence type="ECO:0008006" key="4">
    <source>
        <dbReference type="Google" id="ProtNLM"/>
    </source>
</evidence>